<evidence type="ECO:0000313" key="2">
    <source>
        <dbReference type="Proteomes" id="UP001141992"/>
    </source>
</evidence>
<dbReference type="Proteomes" id="UP001141992">
    <property type="component" value="Unassembled WGS sequence"/>
</dbReference>
<name>A0A9W5AKI7_ALCXX</name>
<evidence type="ECO:0000313" key="1">
    <source>
        <dbReference type="EMBL" id="MCZ8403136.1"/>
    </source>
</evidence>
<dbReference type="RefSeq" id="WP_127913747.1">
    <property type="nucleotide sequence ID" value="NZ_CP139203.1"/>
</dbReference>
<accession>A0A9W5AKI7</accession>
<protein>
    <submittedName>
        <fullName evidence="1">Uncharacterized protein</fullName>
    </submittedName>
</protein>
<proteinExistence type="predicted"/>
<dbReference type="AlphaFoldDB" id="A0A9W5AKI7"/>
<organism evidence="1 2">
    <name type="scientific">Alcaligenes xylosoxydans xylosoxydans</name>
    <name type="common">Achromobacter xylosoxidans</name>
    <dbReference type="NCBI Taxonomy" id="85698"/>
    <lineage>
        <taxon>Bacteria</taxon>
        <taxon>Pseudomonadati</taxon>
        <taxon>Pseudomonadota</taxon>
        <taxon>Betaproteobacteria</taxon>
        <taxon>Burkholderiales</taxon>
        <taxon>Alcaligenaceae</taxon>
        <taxon>Achromobacter</taxon>
    </lineage>
</organism>
<comment type="caution">
    <text evidence="1">The sequence shown here is derived from an EMBL/GenBank/DDBJ whole genome shotgun (WGS) entry which is preliminary data.</text>
</comment>
<sequence length="72" mass="8003">MPIIAFDTHAPAAPAVTNAERCARRTLEAAHRLLNPGSEVQSMSVVELELARYVKETYRPRFTSRSYPETAG</sequence>
<dbReference type="EMBL" id="JAPZVI010000012">
    <property type="protein sequence ID" value="MCZ8403136.1"/>
    <property type="molecule type" value="Genomic_DNA"/>
</dbReference>
<reference evidence="1" key="1">
    <citation type="submission" date="2022-12" db="EMBL/GenBank/DDBJ databases">
        <authorList>
            <person name="Voronina O.L."/>
            <person name="Kunda M.S."/>
            <person name="Ryzhova N."/>
            <person name="Aksenova E.I."/>
        </authorList>
    </citation>
    <scope>NUCLEOTIDE SEQUENCE</scope>
    <source>
        <strain evidence="1">SCCH136:Ach223948</strain>
    </source>
</reference>
<gene>
    <name evidence="1" type="ORF">O9570_16910</name>
</gene>